<name>A0AAX2MEB8_CHRVL</name>
<organism evidence="1 2">
    <name type="scientific">Chromobacterium violaceum</name>
    <dbReference type="NCBI Taxonomy" id="536"/>
    <lineage>
        <taxon>Bacteria</taxon>
        <taxon>Pseudomonadati</taxon>
        <taxon>Pseudomonadota</taxon>
        <taxon>Betaproteobacteria</taxon>
        <taxon>Neisseriales</taxon>
        <taxon>Chromobacteriaceae</taxon>
        <taxon>Chromobacterium</taxon>
    </lineage>
</organism>
<dbReference type="Proteomes" id="UP000254029">
    <property type="component" value="Unassembled WGS sequence"/>
</dbReference>
<dbReference type="RefSeq" id="WP_076228393.1">
    <property type="nucleotide sequence ID" value="NZ_JBHMEH010000116.1"/>
</dbReference>
<sequence>MHYCTLADLQLAIPQATLIQLTNDTVAEYGAPAPALNQAVVDEAVRQAEELVDAHLRGRYVLPLDPVPSVIKDATVNLARHWLYARRPEGNELPDAVTRTYKAALQILESIRDGKLTIGLPTGELAPEPGEVRVRARRQVFSAAMLERYR</sequence>
<proteinExistence type="predicted"/>
<dbReference type="InterPro" id="IPR009752">
    <property type="entry name" value="Phage_Mu_GpJ"/>
</dbReference>
<dbReference type="EMBL" id="UIGR01000001">
    <property type="protein sequence ID" value="SUX34800.1"/>
    <property type="molecule type" value="Genomic_DNA"/>
</dbReference>
<accession>A0AAX2MEB8</accession>
<protein>
    <submittedName>
        <fullName evidence="1">Mu-like prophage protein gp36</fullName>
    </submittedName>
</protein>
<gene>
    <name evidence="1" type="ORF">NCTC8684_03660</name>
</gene>
<dbReference type="AlphaFoldDB" id="A0AAX2MEB8"/>
<reference evidence="1 2" key="1">
    <citation type="submission" date="2018-06" db="EMBL/GenBank/DDBJ databases">
        <authorList>
            <consortium name="Pathogen Informatics"/>
            <person name="Doyle S."/>
        </authorList>
    </citation>
    <scope>NUCLEOTIDE SEQUENCE [LARGE SCALE GENOMIC DNA]</scope>
    <source>
        <strain evidence="1 2">NCTC8684</strain>
    </source>
</reference>
<comment type="caution">
    <text evidence="1">The sequence shown here is derived from an EMBL/GenBank/DDBJ whole genome shotgun (WGS) entry which is preliminary data.</text>
</comment>
<evidence type="ECO:0000313" key="1">
    <source>
        <dbReference type="EMBL" id="SUX34800.1"/>
    </source>
</evidence>
<dbReference type="Pfam" id="PF07030">
    <property type="entry name" value="Phage_Mu_Gp36"/>
    <property type="match status" value="1"/>
</dbReference>
<evidence type="ECO:0000313" key="2">
    <source>
        <dbReference type="Proteomes" id="UP000254029"/>
    </source>
</evidence>